<dbReference type="PANTHER" id="PTHR33121">
    <property type="entry name" value="CYCLIC DI-GMP PHOSPHODIESTERASE PDEF"/>
    <property type="match status" value="1"/>
</dbReference>
<evidence type="ECO:0000313" key="5">
    <source>
        <dbReference type="Proteomes" id="UP000295765"/>
    </source>
</evidence>
<dbReference type="SUPFAM" id="SSF55073">
    <property type="entry name" value="Nucleotide cyclase"/>
    <property type="match status" value="1"/>
</dbReference>
<comment type="caution">
    <text evidence="4">The sequence shown here is derived from an EMBL/GenBank/DDBJ whole genome shotgun (WGS) entry which is preliminary data.</text>
</comment>
<dbReference type="InterPro" id="IPR043128">
    <property type="entry name" value="Rev_trsase/Diguanyl_cyclase"/>
</dbReference>
<evidence type="ECO:0000259" key="3">
    <source>
        <dbReference type="PROSITE" id="PS50883"/>
    </source>
</evidence>
<dbReference type="PANTHER" id="PTHR33121:SF23">
    <property type="entry name" value="CYCLIC DI-GMP PHOSPHODIESTERASE PDEB"/>
    <property type="match status" value="1"/>
</dbReference>
<dbReference type="EMBL" id="SLWY01000016">
    <property type="protein sequence ID" value="TCO80132.1"/>
    <property type="molecule type" value="Genomic_DNA"/>
</dbReference>
<keyword evidence="1" id="KW-0597">Phosphoprotein</keyword>
<dbReference type="CDD" id="cd01948">
    <property type="entry name" value="EAL"/>
    <property type="match status" value="1"/>
</dbReference>
<dbReference type="SMART" id="SM00448">
    <property type="entry name" value="REC"/>
    <property type="match status" value="2"/>
</dbReference>
<dbReference type="InterPro" id="IPR029787">
    <property type="entry name" value="Nucleotide_cyclase"/>
</dbReference>
<dbReference type="PROSITE" id="PS50883">
    <property type="entry name" value="EAL"/>
    <property type="match status" value="1"/>
</dbReference>
<keyword evidence="5" id="KW-1185">Reference proteome</keyword>
<dbReference type="InterPro" id="IPR050706">
    <property type="entry name" value="Cyclic-di-GMP_PDE-like"/>
</dbReference>
<dbReference type="Pfam" id="PF00072">
    <property type="entry name" value="Response_reg"/>
    <property type="match status" value="2"/>
</dbReference>
<protein>
    <submittedName>
        <fullName evidence="4">Response regulator receiver modulated diguanylate cyclase/phosphodiesterase</fullName>
    </submittedName>
</protein>
<gene>
    <name evidence="4" type="ORF">EV699_11637</name>
</gene>
<dbReference type="GO" id="GO:0000160">
    <property type="term" value="P:phosphorelay signal transduction system"/>
    <property type="evidence" value="ECO:0007669"/>
    <property type="project" value="InterPro"/>
</dbReference>
<dbReference type="InterPro" id="IPR001633">
    <property type="entry name" value="EAL_dom"/>
</dbReference>
<dbReference type="InterPro" id="IPR001789">
    <property type="entry name" value="Sig_transdc_resp-reg_receiver"/>
</dbReference>
<dbReference type="Pfam" id="PF00563">
    <property type="entry name" value="EAL"/>
    <property type="match status" value="1"/>
</dbReference>
<dbReference type="Proteomes" id="UP000295765">
    <property type="component" value="Unassembled WGS sequence"/>
</dbReference>
<feature type="domain" description="Response regulatory" evidence="2">
    <location>
        <begin position="270"/>
        <end position="386"/>
    </location>
</feature>
<dbReference type="InterPro" id="IPR035919">
    <property type="entry name" value="EAL_sf"/>
</dbReference>
<evidence type="ECO:0000313" key="4">
    <source>
        <dbReference type="EMBL" id="TCO80132.1"/>
    </source>
</evidence>
<feature type="modified residue" description="4-aspartylphosphate" evidence="1">
    <location>
        <position position="319"/>
    </location>
</feature>
<dbReference type="InterPro" id="IPR011006">
    <property type="entry name" value="CheY-like_superfamily"/>
</dbReference>
<dbReference type="RefSeq" id="WP_165904161.1">
    <property type="nucleotide sequence ID" value="NZ_SLWY01000016.1"/>
</dbReference>
<feature type="domain" description="EAL" evidence="3">
    <location>
        <begin position="574"/>
        <end position="823"/>
    </location>
</feature>
<dbReference type="Gene3D" id="3.30.70.270">
    <property type="match status" value="1"/>
</dbReference>
<sequence>MDSDSRPALAMPELMSHDDDGAESAELAGELDQHWARVHAREFALAELKDFCCFTTALLDLCRQGSAAAAADHVAEVDRVLREIIQGARVPDDAVRAQLETLIAGVREAFATAAGGVAPAPPPERSAARRAAPPVGRVAEALRRIHVIDTDPAQSKFLALQLAGHGFDTESFSDWAALAQAVAVAPPAALVADLDSVSGTFTGADRFAELRRSGQAPFPVVFLSASQEGKAKLIALRAGGAAYFVKPVSVADLAARLLELLDASEPEPYRVLMVDDDKVFLELQSSRLRAAGFAVRTLADPMEILEAAQDFNPDVLIVDLYMPEADGSEVTRLLHDERAFMNLPIILLSGESDPEAQARVIMAGAVDVMVKPADPARLLERVRARAAQYRRLSTRVRRTDRIDPVTGMPTIAQFTEALEARLAHPDDAGGVLSALLYVILDGYLDWRRRLDAGQLDELRLRIARGVAGHLRAHDIVGWDNAGRLVIGTHQPDLAQLQAFARVLVSAVAGLDVTDLGDGPAITASIGVCRADVGPVHGLIGDAAQLASAQQREGGNGVRLQPQLLAAQSSNADEQRRWVQTINDAVKEGRLFLVFQPISNLVAERCQLFEVLLRMRDPGGQTLLPGQFMPIAARLGLDRLLDRWVVSRALRGLDARQRDNPDTGFFIKLSATSVADPAFPDWLQQMLAKVEVRAESCVFQITESTLLAQPRRARALLEAVHERRQLGGLEHFGGRPEAMSLLDELPVDYVKLDRSLTQGLGADPERQARVRDVARQMQQRGIKLIASFIEDAQSLGLLWQAEIDLVQGNFVQQPDEFIHYDLSL</sequence>
<feature type="domain" description="Response regulatory" evidence="2">
    <location>
        <begin position="144"/>
        <end position="261"/>
    </location>
</feature>
<dbReference type="PROSITE" id="PS50110">
    <property type="entry name" value="RESPONSE_REGULATORY"/>
    <property type="match status" value="2"/>
</dbReference>
<proteinExistence type="predicted"/>
<dbReference type="SUPFAM" id="SSF141868">
    <property type="entry name" value="EAL domain-like"/>
    <property type="match status" value="1"/>
</dbReference>
<dbReference type="Gene3D" id="3.20.20.450">
    <property type="entry name" value="EAL domain"/>
    <property type="match status" value="1"/>
</dbReference>
<dbReference type="Gene3D" id="3.40.50.2300">
    <property type="match status" value="2"/>
</dbReference>
<evidence type="ECO:0000256" key="1">
    <source>
        <dbReference type="PROSITE-ProRule" id="PRU00169"/>
    </source>
</evidence>
<feature type="modified residue" description="4-aspartylphosphate" evidence="1">
    <location>
        <position position="193"/>
    </location>
</feature>
<organism evidence="4 5">
    <name type="scientific">Plasticicumulans lactativorans</name>
    <dbReference type="NCBI Taxonomy" id="1133106"/>
    <lineage>
        <taxon>Bacteria</taxon>
        <taxon>Pseudomonadati</taxon>
        <taxon>Pseudomonadota</taxon>
        <taxon>Gammaproteobacteria</taxon>
        <taxon>Candidatus Competibacteraceae</taxon>
        <taxon>Plasticicumulans</taxon>
    </lineage>
</organism>
<dbReference type="SUPFAM" id="SSF52172">
    <property type="entry name" value="CheY-like"/>
    <property type="match status" value="2"/>
</dbReference>
<reference evidence="4 5" key="1">
    <citation type="submission" date="2019-03" db="EMBL/GenBank/DDBJ databases">
        <title>Genomic Encyclopedia of Type Strains, Phase IV (KMG-IV): sequencing the most valuable type-strain genomes for metagenomic binning, comparative biology and taxonomic classification.</title>
        <authorList>
            <person name="Goeker M."/>
        </authorList>
    </citation>
    <scope>NUCLEOTIDE SEQUENCE [LARGE SCALE GENOMIC DNA]</scope>
    <source>
        <strain evidence="4 5">DSM 25287</strain>
    </source>
</reference>
<dbReference type="SMART" id="SM00052">
    <property type="entry name" value="EAL"/>
    <property type="match status" value="1"/>
</dbReference>
<name>A0A4R2L370_9GAMM</name>
<accession>A0A4R2L370</accession>
<dbReference type="GO" id="GO:0071111">
    <property type="term" value="F:cyclic-guanylate-specific phosphodiesterase activity"/>
    <property type="evidence" value="ECO:0007669"/>
    <property type="project" value="InterPro"/>
</dbReference>
<evidence type="ECO:0000259" key="2">
    <source>
        <dbReference type="PROSITE" id="PS50110"/>
    </source>
</evidence>
<dbReference type="AlphaFoldDB" id="A0A4R2L370"/>